<evidence type="ECO:0000256" key="2">
    <source>
        <dbReference type="ARBA" id="ARBA00009220"/>
    </source>
</evidence>
<evidence type="ECO:0000313" key="18">
    <source>
        <dbReference type="EMBL" id="KAG2185658.1"/>
    </source>
</evidence>
<dbReference type="CDD" id="cd18659">
    <property type="entry name" value="CD2_tandem"/>
    <property type="match status" value="1"/>
</dbReference>
<evidence type="ECO:0000256" key="14">
    <source>
        <dbReference type="SAM" id="Phobius"/>
    </source>
</evidence>
<dbReference type="Gene3D" id="2.40.50.40">
    <property type="match status" value="2"/>
</dbReference>
<keyword evidence="4" id="KW-0547">Nucleotide-binding</keyword>
<accession>A0A8H7Q4D1</accession>
<dbReference type="Pfam" id="PF00385">
    <property type="entry name" value="Chromo"/>
    <property type="match status" value="2"/>
</dbReference>
<dbReference type="PROSITE" id="PS00598">
    <property type="entry name" value="CHROMO_1"/>
    <property type="match status" value="2"/>
</dbReference>
<keyword evidence="6" id="KW-0347">Helicase</keyword>
<comment type="caution">
    <text evidence="18">The sequence shown here is derived from an EMBL/GenBank/DDBJ whole genome shotgun (WGS) entry which is preliminary data.</text>
</comment>
<dbReference type="GO" id="GO:0016887">
    <property type="term" value="F:ATP hydrolysis activity"/>
    <property type="evidence" value="ECO:0007669"/>
    <property type="project" value="TreeGrafter"/>
</dbReference>
<feature type="transmembrane region" description="Helical" evidence="14">
    <location>
        <begin position="293"/>
        <end position="326"/>
    </location>
</feature>
<dbReference type="Pfam" id="PF00271">
    <property type="entry name" value="Helicase_C"/>
    <property type="match status" value="1"/>
</dbReference>
<keyword evidence="19" id="KW-1185">Reference proteome</keyword>
<dbReference type="InterPro" id="IPR009447">
    <property type="entry name" value="PIGW/GWT1"/>
</dbReference>
<dbReference type="GO" id="GO:0005524">
    <property type="term" value="F:ATP binding"/>
    <property type="evidence" value="ECO:0007669"/>
    <property type="project" value="UniProtKB-KW"/>
</dbReference>
<evidence type="ECO:0000256" key="4">
    <source>
        <dbReference type="ARBA" id="ARBA00022741"/>
    </source>
</evidence>
<keyword evidence="14" id="KW-0472">Membrane</keyword>
<feature type="compositionally biased region" description="Acidic residues" evidence="13">
    <location>
        <begin position="491"/>
        <end position="533"/>
    </location>
</feature>
<dbReference type="CDD" id="cd18793">
    <property type="entry name" value="SF2_C_SNF"/>
    <property type="match status" value="1"/>
</dbReference>
<dbReference type="InterPro" id="IPR038718">
    <property type="entry name" value="SNF2-like_sf"/>
</dbReference>
<evidence type="ECO:0000256" key="5">
    <source>
        <dbReference type="ARBA" id="ARBA00022801"/>
    </source>
</evidence>
<gene>
    <name evidence="18" type="ORF">INT44_002451</name>
</gene>
<dbReference type="InterPro" id="IPR027417">
    <property type="entry name" value="P-loop_NTPase"/>
</dbReference>
<dbReference type="GO" id="GO:0000785">
    <property type="term" value="C:chromatin"/>
    <property type="evidence" value="ECO:0007669"/>
    <property type="project" value="TreeGrafter"/>
</dbReference>
<dbReference type="GO" id="GO:0042393">
    <property type="term" value="F:histone binding"/>
    <property type="evidence" value="ECO:0007669"/>
    <property type="project" value="TreeGrafter"/>
</dbReference>
<dbReference type="SUPFAM" id="SSF52540">
    <property type="entry name" value="P-loop containing nucleoside triphosphate hydrolases"/>
    <property type="match status" value="2"/>
</dbReference>
<protein>
    <recommendedName>
        <fullName evidence="20">GPI-anchored wall transfer protein 1</fullName>
    </recommendedName>
</protein>
<keyword evidence="11" id="KW-0804">Transcription</keyword>
<keyword evidence="14" id="KW-0812">Transmembrane</keyword>
<dbReference type="Pfam" id="PF00176">
    <property type="entry name" value="SNF2-rel_dom"/>
    <property type="match status" value="1"/>
</dbReference>
<dbReference type="Proteomes" id="UP000612746">
    <property type="component" value="Unassembled WGS sequence"/>
</dbReference>
<dbReference type="EMBL" id="JAEPRA010000005">
    <property type="protein sequence ID" value="KAG2185658.1"/>
    <property type="molecule type" value="Genomic_DNA"/>
</dbReference>
<evidence type="ECO:0000256" key="3">
    <source>
        <dbReference type="ARBA" id="ARBA00022737"/>
    </source>
</evidence>
<feature type="domain" description="Helicase ATP-binding" evidence="16">
    <location>
        <begin position="857"/>
        <end position="1027"/>
    </location>
</feature>
<feature type="transmembrane region" description="Helical" evidence="14">
    <location>
        <begin position="168"/>
        <end position="189"/>
    </location>
</feature>
<dbReference type="OrthoDB" id="5857104at2759"/>
<dbReference type="InterPro" id="IPR023780">
    <property type="entry name" value="Chromo_domain"/>
</dbReference>
<dbReference type="InterPro" id="IPR049730">
    <property type="entry name" value="SNF2/RAD54-like_C"/>
</dbReference>
<evidence type="ECO:0000256" key="6">
    <source>
        <dbReference type="ARBA" id="ARBA00022806"/>
    </source>
</evidence>
<dbReference type="GO" id="GO:0003677">
    <property type="term" value="F:DNA binding"/>
    <property type="evidence" value="ECO:0007669"/>
    <property type="project" value="UniProtKB-KW"/>
</dbReference>
<keyword evidence="5" id="KW-0378">Hydrolase</keyword>
<feature type="domain" description="Chromo" evidence="15">
    <location>
        <begin position="659"/>
        <end position="731"/>
    </location>
</feature>
<dbReference type="GO" id="GO:0005634">
    <property type="term" value="C:nucleus"/>
    <property type="evidence" value="ECO:0007669"/>
    <property type="project" value="UniProtKB-SubCell"/>
</dbReference>
<feature type="non-terminal residue" evidence="18">
    <location>
        <position position="1"/>
    </location>
</feature>
<keyword evidence="9" id="KW-0805">Transcription regulation</keyword>
<feature type="compositionally biased region" description="Acidic residues" evidence="13">
    <location>
        <begin position="459"/>
        <end position="475"/>
    </location>
</feature>
<keyword evidence="10" id="KW-0238">DNA-binding</keyword>
<keyword evidence="12" id="KW-0539">Nucleus</keyword>
<evidence type="ECO:0000256" key="11">
    <source>
        <dbReference type="ARBA" id="ARBA00023163"/>
    </source>
</evidence>
<evidence type="ECO:0000256" key="1">
    <source>
        <dbReference type="ARBA" id="ARBA00004123"/>
    </source>
</evidence>
<feature type="compositionally biased region" description="Basic residues" evidence="13">
    <location>
        <begin position="538"/>
        <end position="558"/>
    </location>
</feature>
<dbReference type="UniPathway" id="UPA00196"/>
<keyword evidence="7" id="KW-0067">ATP-binding</keyword>
<dbReference type="InterPro" id="IPR001650">
    <property type="entry name" value="Helicase_C-like"/>
</dbReference>
<dbReference type="GO" id="GO:0016020">
    <property type="term" value="C:membrane"/>
    <property type="evidence" value="ECO:0007669"/>
    <property type="project" value="InterPro"/>
</dbReference>
<evidence type="ECO:0000256" key="12">
    <source>
        <dbReference type="ARBA" id="ARBA00023242"/>
    </source>
</evidence>
<dbReference type="SMART" id="SM00487">
    <property type="entry name" value="DEXDc"/>
    <property type="match status" value="1"/>
</dbReference>
<evidence type="ECO:0008006" key="20">
    <source>
        <dbReference type="Google" id="ProtNLM"/>
    </source>
</evidence>
<comment type="subcellular location">
    <subcellularLocation>
        <location evidence="1">Nucleus</location>
    </subcellularLocation>
</comment>
<dbReference type="InterPro" id="IPR014001">
    <property type="entry name" value="Helicase_ATP-bd"/>
</dbReference>
<dbReference type="InterPro" id="IPR000953">
    <property type="entry name" value="Chromo/chromo_shadow_dom"/>
</dbReference>
<dbReference type="SMART" id="SM00298">
    <property type="entry name" value="CHROMO"/>
    <property type="match status" value="2"/>
</dbReference>
<dbReference type="SUPFAM" id="SSF54160">
    <property type="entry name" value="Chromo domain-like"/>
    <property type="match status" value="2"/>
</dbReference>
<dbReference type="GO" id="GO:0004386">
    <property type="term" value="F:helicase activity"/>
    <property type="evidence" value="ECO:0007669"/>
    <property type="project" value="UniProtKB-KW"/>
</dbReference>
<proteinExistence type="inferred from homology"/>
<dbReference type="InterPro" id="IPR016197">
    <property type="entry name" value="Chromo-like_dom_sf"/>
</dbReference>
<feature type="region of interest" description="Disordered" evidence="13">
    <location>
        <begin position="349"/>
        <end position="375"/>
    </location>
</feature>
<evidence type="ECO:0000256" key="9">
    <source>
        <dbReference type="ARBA" id="ARBA00023015"/>
    </source>
</evidence>
<feature type="transmembrane region" description="Helical" evidence="14">
    <location>
        <begin position="216"/>
        <end position="238"/>
    </location>
</feature>
<dbReference type="PANTHER" id="PTHR45623:SF14">
    <property type="entry name" value="CHROMODOMAIN-HELICASE-DNA-BINDING PROTEIN 1"/>
    <property type="match status" value="1"/>
</dbReference>
<feature type="domain" description="Chromo" evidence="15">
    <location>
        <begin position="759"/>
        <end position="819"/>
    </location>
</feature>
<reference evidence="18" key="1">
    <citation type="submission" date="2020-12" db="EMBL/GenBank/DDBJ databases">
        <title>Metabolic potential, ecology and presence of endohyphal bacteria is reflected in genomic diversity of Mucoromycotina.</title>
        <authorList>
            <person name="Muszewska A."/>
            <person name="Okrasinska A."/>
            <person name="Steczkiewicz K."/>
            <person name="Drgas O."/>
            <person name="Orlowska M."/>
            <person name="Perlinska-Lenart U."/>
            <person name="Aleksandrzak-Piekarczyk T."/>
            <person name="Szatraj K."/>
            <person name="Zielenkiewicz U."/>
            <person name="Pilsyk S."/>
            <person name="Malc E."/>
            <person name="Mieczkowski P."/>
            <person name="Kruszewska J.S."/>
            <person name="Biernat P."/>
            <person name="Pawlowska J."/>
        </authorList>
    </citation>
    <scope>NUCLEOTIDE SEQUENCE</scope>
    <source>
        <strain evidence="18">WA0000051536</strain>
    </source>
</reference>
<feature type="region of interest" description="Disordered" evidence="13">
    <location>
        <begin position="459"/>
        <end position="610"/>
    </location>
</feature>
<feature type="compositionally biased region" description="Basic and acidic residues" evidence="13">
    <location>
        <begin position="1440"/>
        <end position="1452"/>
    </location>
</feature>
<comment type="similarity">
    <text evidence="2">Belongs to the SNF2/RAD54 helicase family. SWR1 subfamily.</text>
</comment>
<dbReference type="PROSITE" id="PS50013">
    <property type="entry name" value="CHROMO_2"/>
    <property type="match status" value="2"/>
</dbReference>
<name>A0A8H7Q4D1_9FUNG</name>
<dbReference type="GO" id="GO:0034728">
    <property type="term" value="P:nucleosome organization"/>
    <property type="evidence" value="ECO:0007669"/>
    <property type="project" value="TreeGrafter"/>
</dbReference>
<organism evidence="18 19">
    <name type="scientific">Umbelopsis vinacea</name>
    <dbReference type="NCBI Taxonomy" id="44442"/>
    <lineage>
        <taxon>Eukaryota</taxon>
        <taxon>Fungi</taxon>
        <taxon>Fungi incertae sedis</taxon>
        <taxon>Mucoromycota</taxon>
        <taxon>Mucoromycotina</taxon>
        <taxon>Umbelopsidomycetes</taxon>
        <taxon>Umbelopsidales</taxon>
        <taxon>Umbelopsidaceae</taxon>
        <taxon>Umbelopsis</taxon>
    </lineage>
</organism>
<dbReference type="Pfam" id="PF06423">
    <property type="entry name" value="GWT1"/>
    <property type="match status" value="1"/>
</dbReference>
<evidence type="ECO:0000259" key="17">
    <source>
        <dbReference type="PROSITE" id="PS51194"/>
    </source>
</evidence>
<evidence type="ECO:0000256" key="13">
    <source>
        <dbReference type="SAM" id="MobiDB-lite"/>
    </source>
</evidence>
<dbReference type="Gene3D" id="3.40.50.300">
    <property type="entry name" value="P-loop containing nucleotide triphosphate hydrolases"/>
    <property type="match status" value="1"/>
</dbReference>
<feature type="transmembrane region" description="Helical" evidence="14">
    <location>
        <begin position="104"/>
        <end position="123"/>
    </location>
</feature>
<dbReference type="InterPro" id="IPR000330">
    <property type="entry name" value="SNF2_N"/>
</dbReference>
<evidence type="ECO:0000256" key="7">
    <source>
        <dbReference type="ARBA" id="ARBA00022840"/>
    </source>
</evidence>
<dbReference type="InterPro" id="IPR023779">
    <property type="entry name" value="Chromodomain_CS"/>
</dbReference>
<sequence length="1554" mass="176231">MMVMTCIAILAVDFPIFPRRFAKVETFGTSLMDLGVGAFVFSSGVVSGRTYANATGNASKTALIPNFIRSLRASFPLLALGFIRLVATKGVNYQEHNSEYGLHWNFFFTLGFLPPFTAIAASLSNHIPFSVLGLSTAIVYQVALARGLQEWALFAPRVDLISANKEGICSFFGYFSIFLFGLDAGKLIFSPALHNTRIIRVFKQQLKSRRSGYGNLARVLGFWSVLYYALFTLSMMVIDGENGEQVSRRIANLPYVLWVVTFNFGFILIFTMVDIGFSQSSSIATVPKLFDSININGLVVFLVANLLTGLFPATCCAVGYFLALFIREQWKVRGKERLQYTPFDNNGNPFTPYRRAAPNDISGTVQRSDAPTKTYPSRIIINTSKRHANNGSATCVVEEKIEHEIDVESEDAETPTTASLHGQFAEMNVVQPDSTQPRVPSPHYTQPSISSLINHSEDFQEEDVDPEGSDADVDGDSAGNAEPLDQWRSDQDEDLEASDEDQDDEEDQYVYDDDWASDESSPEPEDDGDDSDYMEGSRKKKKGPAKPRKIAISKKRSRAQTPDDLMDDVMSAESSSSEEGSDAEWNTSTKKKKKTKRRHHKKAKSEEVSTPVEAIRFSTRQKTETAYNEEEYDIYGLEPEDEEAVKPIDQPLVVEDEGDVIEAVLDHRRCHGAETGITDIPEKNLEFLVKWKGYAHIHNTWSTFEYLRDFKGIRRLENYIRNSVLEDRAFRRNPETTMEDIELRDINLERHRLEIAAWKQVDRIIAMRGTPPESEYFCKWKGLHYDECTWESYELVSSDFQAEMDAFLDREQSQQIPSKSAAFVKNRPAFAVLRDQPAFVKGGELRDYQLHGVSWLYWLWCTNSNGILADEMGLGKTIQTISFLNLLYHQHNVYGPFLLVVPLSTTDNWMNELAQWAPELNAIRYLGNQKARQTIRDHEWFQPNSRKLKINVVVTTYEIALKDRNELGQVRWQYLAVDEAHRLKNADSQLYEALLEFNTTNRLLITGTPLQNSVKELLALVRFLNPAMIASELEIDLSKPDEDQEAKIKMLHEKLNKIMLRRLKKDVERSLPNKTERILRVEMSPMQTHYYKNILTKNYAALSGSGEKKQWLNIAMELRKASNHPYLFPEAERRTDDKEEQLRGIIGNSGKMVLLDKLLAKLKKDGHRVLIFSQLVMILDILSDYMAMRSHPHQRLDGSMNQTDRNKAIEHFNAPDSPDFAFLLSTRAGGMGINLTSADTVIIFDSDWNPQNDLQAMSRAHRIGQTKSVNVYRFISKGTMEEDLIERAKRKMVLEYCIIKQMDTSGMSQLDANNLLNTPAGKSREVPFDKSELSAILKFGAQNMFQASDKPPPKLDDMDLDDILARAEHTETLESGGGQTLGDQEFLAQFQVSDFGSTEEQLSWDDIIPEAERKAAQEEERIKAEMALFDRAARKRMRRYAEHDDVEGDKKKAPPATQRKRRKATQDPTGLSRKHLSAIVNAVKRFGDISDKLERIMEECGLDAIDSKLVLEMSQDLITTCSAIPPTKSTAGSASQGLIDWRDIKQINATTINE</sequence>
<feature type="region of interest" description="Disordered" evidence="13">
    <location>
        <begin position="1440"/>
        <end position="1472"/>
    </location>
</feature>
<dbReference type="GO" id="GO:0003682">
    <property type="term" value="F:chromatin binding"/>
    <property type="evidence" value="ECO:0007669"/>
    <property type="project" value="TreeGrafter"/>
</dbReference>
<dbReference type="GO" id="GO:0140658">
    <property type="term" value="F:ATP-dependent chromatin remodeler activity"/>
    <property type="evidence" value="ECO:0007669"/>
    <property type="project" value="TreeGrafter"/>
</dbReference>
<keyword evidence="14" id="KW-1133">Transmembrane helix</keyword>
<dbReference type="GO" id="GO:0006506">
    <property type="term" value="P:GPI anchor biosynthetic process"/>
    <property type="evidence" value="ECO:0007669"/>
    <property type="project" value="UniProtKB-UniPathway"/>
</dbReference>
<dbReference type="PROSITE" id="PS51194">
    <property type="entry name" value="HELICASE_CTER"/>
    <property type="match status" value="1"/>
</dbReference>
<feature type="compositionally biased region" description="Polar residues" evidence="13">
    <location>
        <begin position="361"/>
        <end position="375"/>
    </location>
</feature>
<feature type="compositionally biased region" description="Basic residues" evidence="13">
    <location>
        <begin position="589"/>
        <end position="603"/>
    </location>
</feature>
<evidence type="ECO:0000259" key="15">
    <source>
        <dbReference type="PROSITE" id="PS50013"/>
    </source>
</evidence>
<evidence type="ECO:0000256" key="8">
    <source>
        <dbReference type="ARBA" id="ARBA00022853"/>
    </source>
</evidence>
<dbReference type="PROSITE" id="PS51192">
    <property type="entry name" value="HELICASE_ATP_BIND_1"/>
    <property type="match status" value="1"/>
</dbReference>
<dbReference type="PANTHER" id="PTHR45623">
    <property type="entry name" value="CHROMODOMAIN-HELICASE-DNA-BINDING PROTEIN 3-RELATED-RELATED"/>
    <property type="match status" value="1"/>
</dbReference>
<feature type="domain" description="Helicase C-terminal" evidence="17">
    <location>
        <begin position="1154"/>
        <end position="1313"/>
    </location>
</feature>
<evidence type="ECO:0000259" key="16">
    <source>
        <dbReference type="PROSITE" id="PS51192"/>
    </source>
</evidence>
<dbReference type="FunFam" id="3.40.50.10810:FF:000005">
    <property type="entry name" value="Photoperiod-independent early flowering 1"/>
    <property type="match status" value="1"/>
</dbReference>
<keyword evidence="8" id="KW-0156">Chromatin regulator</keyword>
<dbReference type="GO" id="GO:0016746">
    <property type="term" value="F:acyltransferase activity"/>
    <property type="evidence" value="ECO:0007669"/>
    <property type="project" value="InterPro"/>
</dbReference>
<evidence type="ECO:0000256" key="10">
    <source>
        <dbReference type="ARBA" id="ARBA00023125"/>
    </source>
</evidence>
<dbReference type="SMART" id="SM00490">
    <property type="entry name" value="HELICc"/>
    <property type="match status" value="1"/>
</dbReference>
<feature type="transmembrane region" description="Helical" evidence="14">
    <location>
        <begin position="250"/>
        <end position="273"/>
    </location>
</feature>
<keyword evidence="3" id="KW-0677">Repeat</keyword>
<evidence type="ECO:0000313" key="19">
    <source>
        <dbReference type="Proteomes" id="UP000612746"/>
    </source>
</evidence>
<dbReference type="Gene3D" id="3.40.50.10810">
    <property type="entry name" value="Tandem AAA-ATPase domain"/>
    <property type="match status" value="1"/>
</dbReference>
<feature type="transmembrane region" description="Helical" evidence="14">
    <location>
        <begin position="73"/>
        <end position="92"/>
    </location>
</feature>